<evidence type="ECO:0000313" key="1">
    <source>
        <dbReference type="EMBL" id="AVO26376.1"/>
    </source>
</evidence>
<reference evidence="1 2" key="1">
    <citation type="journal article" date="2018" name="Genome Announc.">
        <title>Complete genomes of two Megasphaera elsdenii strains, NCIMB 702410 and ATCC 25940.</title>
        <authorList>
            <person name="Hatmaker E.A."/>
            <person name="O'Dell K."/>
            <person name="Riley L.A."/>
            <person name="Klingeman D.M."/>
            <person name="Guss A.M."/>
        </authorList>
    </citation>
    <scope>NUCLEOTIDE SEQUENCE [LARGE SCALE GENOMIC DNA]</scope>
    <source>
        <strain evidence="1 2">NCIMB702410</strain>
    </source>
</reference>
<dbReference type="InterPro" id="IPR049254">
    <property type="entry name" value="Phage_tail_terminator"/>
</dbReference>
<accession>A0A2S0M4I5</accession>
<sequence length="154" mass="17926">MSQIITRTDIVKSTKDLLEKTFPGCFFYADEVKENFKKPCFFIGIISTSRPQTKEFTEKEVTIYVTYYPKDSNRKQSHYMDVFETIFTAIGRGIHVNDRFLHVDAVSDDTVGEDNDILRISINITYLEAIDRRDETTTTDTLDEVEMETKIKEL</sequence>
<evidence type="ECO:0008006" key="3">
    <source>
        <dbReference type="Google" id="ProtNLM"/>
    </source>
</evidence>
<gene>
    <name evidence="1" type="ORF">C6Y28_01345</name>
</gene>
<dbReference type="Pfam" id="PF20765">
    <property type="entry name" value="Phage_tail_terminator_8"/>
    <property type="match status" value="1"/>
</dbReference>
<name>A0A2S0M4I5_MEGEL</name>
<protein>
    <recommendedName>
        <fullName evidence="3">Phage protein</fullName>
    </recommendedName>
</protein>
<organism evidence="1 2">
    <name type="scientific">Megasphaera elsdenii</name>
    <dbReference type="NCBI Taxonomy" id="907"/>
    <lineage>
        <taxon>Bacteria</taxon>
        <taxon>Bacillati</taxon>
        <taxon>Bacillota</taxon>
        <taxon>Negativicutes</taxon>
        <taxon>Veillonellales</taxon>
        <taxon>Veillonellaceae</taxon>
        <taxon>Megasphaera</taxon>
    </lineage>
</organism>
<dbReference type="AlphaFoldDB" id="A0A2S0M4I5"/>
<dbReference type="Proteomes" id="UP000238358">
    <property type="component" value="Chromosome"/>
</dbReference>
<dbReference type="EMBL" id="CP027569">
    <property type="protein sequence ID" value="AVO26376.1"/>
    <property type="molecule type" value="Genomic_DNA"/>
</dbReference>
<proteinExistence type="predicted"/>
<dbReference type="OrthoDB" id="1634197at2"/>
<dbReference type="RefSeq" id="WP_027895855.1">
    <property type="nucleotide sequence ID" value="NZ_CP027569.1"/>
</dbReference>
<evidence type="ECO:0000313" key="2">
    <source>
        <dbReference type="Proteomes" id="UP000238358"/>
    </source>
</evidence>